<feature type="domain" description="Histidine kinase" evidence="12">
    <location>
        <begin position="250"/>
        <end position="466"/>
    </location>
</feature>
<dbReference type="RefSeq" id="WP_105351659.1">
    <property type="nucleotide sequence ID" value="NZ_PUIB01000006.1"/>
</dbReference>
<evidence type="ECO:0000256" key="5">
    <source>
        <dbReference type="ARBA" id="ARBA00022679"/>
    </source>
</evidence>
<evidence type="ECO:0000259" key="12">
    <source>
        <dbReference type="PROSITE" id="PS50109"/>
    </source>
</evidence>
<dbReference type="FunFam" id="1.10.287.130:FF:000001">
    <property type="entry name" value="Two-component sensor histidine kinase"/>
    <property type="match status" value="1"/>
</dbReference>
<dbReference type="Gene3D" id="1.10.287.130">
    <property type="match status" value="1"/>
</dbReference>
<comment type="caution">
    <text evidence="14">The sequence shown here is derived from an EMBL/GenBank/DDBJ whole genome shotgun (WGS) entry which is preliminary data.</text>
</comment>
<dbReference type="InterPro" id="IPR003660">
    <property type="entry name" value="HAMP_dom"/>
</dbReference>
<evidence type="ECO:0000256" key="8">
    <source>
        <dbReference type="ARBA" id="ARBA00022989"/>
    </source>
</evidence>
<name>A0A2S8G9C9_9BACT</name>
<dbReference type="AlphaFoldDB" id="A0A2S8G9C9"/>
<feature type="transmembrane region" description="Helical" evidence="11">
    <location>
        <begin position="168"/>
        <end position="188"/>
    </location>
</feature>
<evidence type="ECO:0000313" key="15">
    <source>
        <dbReference type="Proteomes" id="UP000239388"/>
    </source>
</evidence>
<keyword evidence="8 11" id="KW-1133">Transmembrane helix</keyword>
<evidence type="ECO:0000256" key="9">
    <source>
        <dbReference type="ARBA" id="ARBA00023012"/>
    </source>
</evidence>
<keyword evidence="5" id="KW-0808">Transferase</keyword>
<dbReference type="Pfam" id="PF00512">
    <property type="entry name" value="HisKA"/>
    <property type="match status" value="1"/>
</dbReference>
<evidence type="ECO:0000313" key="14">
    <source>
        <dbReference type="EMBL" id="PQO41029.1"/>
    </source>
</evidence>
<keyword evidence="7 14" id="KW-0418">Kinase</keyword>
<dbReference type="Pfam" id="PF00672">
    <property type="entry name" value="HAMP"/>
    <property type="match status" value="1"/>
</dbReference>
<keyword evidence="10 11" id="KW-0472">Membrane</keyword>
<dbReference type="InterPro" id="IPR003594">
    <property type="entry name" value="HATPase_dom"/>
</dbReference>
<dbReference type="CDD" id="cd00082">
    <property type="entry name" value="HisKA"/>
    <property type="match status" value="1"/>
</dbReference>
<dbReference type="Pfam" id="PF02518">
    <property type="entry name" value="HATPase_c"/>
    <property type="match status" value="1"/>
</dbReference>
<dbReference type="InterPro" id="IPR005467">
    <property type="entry name" value="His_kinase_dom"/>
</dbReference>
<dbReference type="InterPro" id="IPR003661">
    <property type="entry name" value="HisK_dim/P_dom"/>
</dbReference>
<dbReference type="SUPFAM" id="SSF47384">
    <property type="entry name" value="Homodimeric domain of signal transducing histidine kinase"/>
    <property type="match status" value="1"/>
</dbReference>
<dbReference type="GO" id="GO:0005886">
    <property type="term" value="C:plasma membrane"/>
    <property type="evidence" value="ECO:0007669"/>
    <property type="project" value="TreeGrafter"/>
</dbReference>
<keyword evidence="9" id="KW-0902">Two-component regulatory system</keyword>
<evidence type="ECO:0000256" key="4">
    <source>
        <dbReference type="ARBA" id="ARBA00022553"/>
    </source>
</evidence>
<evidence type="ECO:0000259" key="13">
    <source>
        <dbReference type="PROSITE" id="PS50885"/>
    </source>
</evidence>
<dbReference type="Gene3D" id="3.30.565.10">
    <property type="entry name" value="Histidine kinase-like ATPase, C-terminal domain"/>
    <property type="match status" value="1"/>
</dbReference>
<dbReference type="FunFam" id="3.30.565.10:FF:000006">
    <property type="entry name" value="Sensor histidine kinase WalK"/>
    <property type="match status" value="1"/>
</dbReference>
<dbReference type="Gene3D" id="6.10.340.10">
    <property type="match status" value="1"/>
</dbReference>
<comment type="catalytic activity">
    <reaction evidence="1">
        <text>ATP + protein L-histidine = ADP + protein N-phospho-L-histidine.</text>
        <dbReference type="EC" id="2.7.13.3"/>
    </reaction>
</comment>
<evidence type="ECO:0000256" key="11">
    <source>
        <dbReference type="SAM" id="Phobius"/>
    </source>
</evidence>
<dbReference type="PROSITE" id="PS50109">
    <property type="entry name" value="HIS_KIN"/>
    <property type="match status" value="1"/>
</dbReference>
<organism evidence="14 15">
    <name type="scientific">Blastopirellula marina</name>
    <dbReference type="NCBI Taxonomy" id="124"/>
    <lineage>
        <taxon>Bacteria</taxon>
        <taxon>Pseudomonadati</taxon>
        <taxon>Planctomycetota</taxon>
        <taxon>Planctomycetia</taxon>
        <taxon>Pirellulales</taxon>
        <taxon>Pirellulaceae</taxon>
        <taxon>Blastopirellula</taxon>
    </lineage>
</organism>
<dbReference type="SUPFAM" id="SSF55874">
    <property type="entry name" value="ATPase domain of HSP90 chaperone/DNA topoisomerase II/histidine kinase"/>
    <property type="match status" value="1"/>
</dbReference>
<dbReference type="PRINTS" id="PR00344">
    <property type="entry name" value="BCTRLSENSOR"/>
</dbReference>
<dbReference type="CDD" id="cd06225">
    <property type="entry name" value="HAMP"/>
    <property type="match status" value="1"/>
</dbReference>
<feature type="domain" description="HAMP" evidence="13">
    <location>
        <begin position="189"/>
        <end position="242"/>
    </location>
</feature>
<dbReference type="SUPFAM" id="SSF158472">
    <property type="entry name" value="HAMP domain-like"/>
    <property type="match status" value="1"/>
</dbReference>
<evidence type="ECO:0000256" key="10">
    <source>
        <dbReference type="ARBA" id="ARBA00023136"/>
    </source>
</evidence>
<gene>
    <name evidence="14" type="ORF">C5Y98_03435</name>
</gene>
<accession>A0A2S8G9C9</accession>
<dbReference type="PANTHER" id="PTHR45436">
    <property type="entry name" value="SENSOR HISTIDINE KINASE YKOH"/>
    <property type="match status" value="1"/>
</dbReference>
<evidence type="ECO:0000256" key="3">
    <source>
        <dbReference type="ARBA" id="ARBA00012438"/>
    </source>
</evidence>
<evidence type="ECO:0000256" key="1">
    <source>
        <dbReference type="ARBA" id="ARBA00000085"/>
    </source>
</evidence>
<evidence type="ECO:0000256" key="2">
    <source>
        <dbReference type="ARBA" id="ARBA00004370"/>
    </source>
</evidence>
<dbReference type="EMBL" id="PUIB01000006">
    <property type="protein sequence ID" value="PQO41029.1"/>
    <property type="molecule type" value="Genomic_DNA"/>
</dbReference>
<dbReference type="GO" id="GO:0000155">
    <property type="term" value="F:phosphorelay sensor kinase activity"/>
    <property type="evidence" value="ECO:0007669"/>
    <property type="project" value="InterPro"/>
</dbReference>
<dbReference type="CDD" id="cd00075">
    <property type="entry name" value="HATPase"/>
    <property type="match status" value="1"/>
</dbReference>
<dbReference type="PANTHER" id="PTHR45436:SF5">
    <property type="entry name" value="SENSOR HISTIDINE KINASE TRCS"/>
    <property type="match status" value="1"/>
</dbReference>
<protein>
    <recommendedName>
        <fullName evidence="3">histidine kinase</fullName>
        <ecNumber evidence="3">2.7.13.3</ecNumber>
    </recommendedName>
</protein>
<dbReference type="InterPro" id="IPR036890">
    <property type="entry name" value="HATPase_C_sf"/>
</dbReference>
<dbReference type="SMART" id="SM00304">
    <property type="entry name" value="HAMP"/>
    <property type="match status" value="1"/>
</dbReference>
<feature type="transmembrane region" description="Helical" evidence="11">
    <location>
        <begin position="12"/>
        <end position="32"/>
    </location>
</feature>
<dbReference type="SMART" id="SM00387">
    <property type="entry name" value="HATPase_c"/>
    <property type="match status" value="1"/>
</dbReference>
<dbReference type="InterPro" id="IPR050428">
    <property type="entry name" value="TCS_sensor_his_kinase"/>
</dbReference>
<proteinExistence type="predicted"/>
<reference evidence="14 15" key="1">
    <citation type="submission" date="2018-02" db="EMBL/GenBank/DDBJ databases">
        <title>Comparative genomes isolates from brazilian mangrove.</title>
        <authorList>
            <person name="Araujo J.E."/>
            <person name="Taketani R.G."/>
            <person name="Silva M.C.P."/>
            <person name="Loureco M.V."/>
            <person name="Andreote F.D."/>
        </authorList>
    </citation>
    <scope>NUCLEOTIDE SEQUENCE [LARGE SCALE GENOMIC DNA]</scope>
    <source>
        <strain evidence="14 15">NAP PRIS-MGV</strain>
    </source>
</reference>
<dbReference type="Proteomes" id="UP000239388">
    <property type="component" value="Unassembled WGS sequence"/>
</dbReference>
<evidence type="ECO:0000256" key="7">
    <source>
        <dbReference type="ARBA" id="ARBA00022777"/>
    </source>
</evidence>
<dbReference type="EC" id="2.7.13.3" evidence="3"/>
<comment type="subcellular location">
    <subcellularLocation>
        <location evidence="2">Membrane</location>
    </subcellularLocation>
</comment>
<keyword evidence="4" id="KW-0597">Phosphoprotein</keyword>
<dbReference type="InterPro" id="IPR004358">
    <property type="entry name" value="Sig_transdc_His_kin-like_C"/>
</dbReference>
<dbReference type="PROSITE" id="PS50885">
    <property type="entry name" value="HAMP"/>
    <property type="match status" value="1"/>
</dbReference>
<evidence type="ECO:0000256" key="6">
    <source>
        <dbReference type="ARBA" id="ARBA00022692"/>
    </source>
</evidence>
<keyword evidence="6 11" id="KW-0812">Transmembrane</keyword>
<dbReference type="OrthoDB" id="9786919at2"/>
<dbReference type="SMART" id="SM00388">
    <property type="entry name" value="HisKA"/>
    <property type="match status" value="1"/>
</dbReference>
<sequence length="492" mass="53839">MKTLSIRWRLTLWYGMTLAVALGSFCLLILVLESHQSLNHIDTSLQEELAERVLEVQLARSMPELDTQLRTRFYHHDDYDFRVFDGTGKSVFVSAGLIDQANMLPDRTLLDSAVPSSTSPSFETFAIGQRGDYRVASAWTEGGLGKFLVQTMVPMQPYYAEIRSLQSIMLVMLPLVLAAASVGGYALAGRALAPVSQIGKVASAITIDCLDRRIEIVNPNDEIGRLAAILNSLIARLERAVIEIQRFTADASHELRTPLAALRSEVELALQTRRSPEEYEQALTIVLDEATRLGRMADQLLSLSRYDAGLHGNELESIRLDALLFDVADQLRPLAVKRNVTMECGDVQPCEMQGDVIRLSQAFSNIMENALKYTPEHGRVDIHCRVVNDVAVIEVQDTGIGIATEHLPHVFDRFYRADASRSTAVGGTGLGLSIAQSAVGAHGGVIHLSGMPDCGTLATIRLPGVTPASDDLEIGPSLSAFRSSNRDDEVNE</sequence>
<dbReference type="InterPro" id="IPR036097">
    <property type="entry name" value="HisK_dim/P_sf"/>
</dbReference>